<evidence type="ECO:0000313" key="3">
    <source>
        <dbReference type="Proteomes" id="UP000886595"/>
    </source>
</evidence>
<dbReference type="Proteomes" id="UP000886595">
    <property type="component" value="Unassembled WGS sequence"/>
</dbReference>
<feature type="domain" description="Reverse transcriptase zinc-binding" evidence="1">
    <location>
        <begin position="49"/>
        <end position="137"/>
    </location>
</feature>
<organism evidence="2 3">
    <name type="scientific">Brassica carinata</name>
    <name type="common">Ethiopian mustard</name>
    <name type="synonym">Abyssinian cabbage</name>
    <dbReference type="NCBI Taxonomy" id="52824"/>
    <lineage>
        <taxon>Eukaryota</taxon>
        <taxon>Viridiplantae</taxon>
        <taxon>Streptophyta</taxon>
        <taxon>Embryophyta</taxon>
        <taxon>Tracheophyta</taxon>
        <taxon>Spermatophyta</taxon>
        <taxon>Magnoliopsida</taxon>
        <taxon>eudicotyledons</taxon>
        <taxon>Gunneridae</taxon>
        <taxon>Pentapetalae</taxon>
        <taxon>rosids</taxon>
        <taxon>malvids</taxon>
        <taxon>Brassicales</taxon>
        <taxon>Brassicaceae</taxon>
        <taxon>Brassiceae</taxon>
        <taxon>Brassica</taxon>
    </lineage>
</organism>
<dbReference type="OrthoDB" id="1113207at2759"/>
<protein>
    <recommendedName>
        <fullName evidence="1">Reverse transcriptase zinc-binding domain-containing protein</fullName>
    </recommendedName>
</protein>
<comment type="caution">
    <text evidence="2">The sequence shown here is derived from an EMBL/GenBank/DDBJ whole genome shotgun (WGS) entry which is preliminary data.</text>
</comment>
<proteinExistence type="predicted"/>
<evidence type="ECO:0000259" key="1">
    <source>
        <dbReference type="Pfam" id="PF13966"/>
    </source>
</evidence>
<keyword evidence="3" id="KW-1185">Reference proteome</keyword>
<dbReference type="AlphaFoldDB" id="A0A8X7WCA4"/>
<name>A0A8X7WCA4_BRACI</name>
<dbReference type="InterPro" id="IPR026960">
    <property type="entry name" value="RVT-Znf"/>
</dbReference>
<gene>
    <name evidence="2" type="ORF">Bca52824_008571</name>
</gene>
<sequence length="250" mass="28554">MARQLRFGLTPGSLPRLLYVLWDLILQIIPSSLNKEDELVWLLDKSGTFTTKSGYANSRLELHPPGLDDFPWKKCIWNINTAPKLRHFLWRAKSGALPVGSLLQSRGMQADPRCKRCGALETPLHLLLSCPFAVQVWQETPALFKPTADSISSLSELLLSNTKMINLPPTGLASTPLYPWLYWHLWKSRNLFIFEDKAWTASEVALKAIHDARVWEKASRASHYVKIKLLIFFSPFFFSFLVVRNSSRDS</sequence>
<reference evidence="2 3" key="1">
    <citation type="submission" date="2020-02" db="EMBL/GenBank/DDBJ databases">
        <authorList>
            <person name="Ma Q."/>
            <person name="Huang Y."/>
            <person name="Song X."/>
            <person name="Pei D."/>
        </authorList>
    </citation>
    <scope>NUCLEOTIDE SEQUENCE [LARGE SCALE GENOMIC DNA]</scope>
    <source>
        <strain evidence="2">Sxm20200214</strain>
        <tissue evidence="2">Leaf</tissue>
    </source>
</reference>
<dbReference type="Pfam" id="PF13966">
    <property type="entry name" value="zf-RVT"/>
    <property type="match status" value="1"/>
</dbReference>
<dbReference type="EMBL" id="JAAMPC010000002">
    <property type="protein sequence ID" value="KAG2325843.1"/>
    <property type="molecule type" value="Genomic_DNA"/>
</dbReference>
<evidence type="ECO:0000313" key="2">
    <source>
        <dbReference type="EMBL" id="KAG2325843.1"/>
    </source>
</evidence>
<accession>A0A8X7WCA4</accession>